<dbReference type="PANTHER" id="PTHR33103">
    <property type="entry name" value="OS01G0153900 PROTEIN"/>
    <property type="match status" value="1"/>
</dbReference>
<comment type="caution">
    <text evidence="1">The sequence shown here is derived from an EMBL/GenBank/DDBJ whole genome shotgun (WGS) entry which is preliminary data.</text>
</comment>
<dbReference type="Gramene" id="OIT01942">
    <property type="protein sequence ID" value="OIT01942"/>
    <property type="gene ID" value="A4A49_34652"/>
</dbReference>
<dbReference type="STRING" id="49451.A0A1J6IAI2"/>
<name>A0A1J6IAI2_NICAT</name>
<sequence>MAESKVTMKLLIDSKTKRVMFAEAGKECIDFLFHILALPIGSVIRLLTTKGMVGCLGNLYESLENLDNMFIQPNQEKDILLKPKSAAYATSGPLLLADSPVKKQFYRCSYNNNHNYTTDDPRTRCPSGCGAMSTKLEYVTSTAENVVATGGGLVKGVVTYMVLDNLVVKPMSTISSITLLNEFSVKDVGILKEKVVTLGMEEALLLLKTSLQSKNVLTNVFMAAI</sequence>
<evidence type="ECO:0008006" key="3">
    <source>
        <dbReference type="Google" id="ProtNLM"/>
    </source>
</evidence>
<keyword evidence="2" id="KW-1185">Reference proteome</keyword>
<dbReference type="EMBL" id="MJEQ01037188">
    <property type="protein sequence ID" value="OIT01942.1"/>
    <property type="molecule type" value="Genomic_DNA"/>
</dbReference>
<dbReference type="Pfam" id="PF05056">
    <property type="entry name" value="DUF674"/>
    <property type="match status" value="1"/>
</dbReference>
<gene>
    <name evidence="1" type="ORF">A4A49_34652</name>
</gene>
<dbReference type="OMA" id="FNIMALP"/>
<proteinExistence type="predicted"/>
<accession>A0A1J6IAI2</accession>
<dbReference type="InterPro" id="IPR007750">
    <property type="entry name" value="DUF674"/>
</dbReference>
<dbReference type="Proteomes" id="UP000187609">
    <property type="component" value="Unassembled WGS sequence"/>
</dbReference>
<evidence type="ECO:0000313" key="2">
    <source>
        <dbReference type="Proteomes" id="UP000187609"/>
    </source>
</evidence>
<dbReference type="PANTHER" id="PTHR33103:SF71">
    <property type="entry name" value="DUF674 DOMAIN-CONTAINING PROTEIN"/>
    <property type="match status" value="1"/>
</dbReference>
<organism evidence="1 2">
    <name type="scientific">Nicotiana attenuata</name>
    <name type="common">Coyote tobacco</name>
    <dbReference type="NCBI Taxonomy" id="49451"/>
    <lineage>
        <taxon>Eukaryota</taxon>
        <taxon>Viridiplantae</taxon>
        <taxon>Streptophyta</taxon>
        <taxon>Embryophyta</taxon>
        <taxon>Tracheophyta</taxon>
        <taxon>Spermatophyta</taxon>
        <taxon>Magnoliopsida</taxon>
        <taxon>eudicotyledons</taxon>
        <taxon>Gunneridae</taxon>
        <taxon>Pentapetalae</taxon>
        <taxon>asterids</taxon>
        <taxon>lamiids</taxon>
        <taxon>Solanales</taxon>
        <taxon>Solanaceae</taxon>
        <taxon>Nicotianoideae</taxon>
        <taxon>Nicotianeae</taxon>
        <taxon>Nicotiana</taxon>
    </lineage>
</organism>
<reference evidence="1" key="1">
    <citation type="submission" date="2016-11" db="EMBL/GenBank/DDBJ databases">
        <title>The genome of Nicotiana attenuata.</title>
        <authorList>
            <person name="Xu S."/>
            <person name="Brockmoeller T."/>
            <person name="Gaquerel E."/>
            <person name="Navarro A."/>
            <person name="Kuhl H."/>
            <person name="Gase K."/>
            <person name="Ling Z."/>
            <person name="Zhou W."/>
            <person name="Kreitzer C."/>
            <person name="Stanke M."/>
            <person name="Tang H."/>
            <person name="Lyons E."/>
            <person name="Pandey P."/>
            <person name="Pandey S.P."/>
            <person name="Timmermann B."/>
            <person name="Baldwin I.T."/>
        </authorList>
    </citation>
    <scope>NUCLEOTIDE SEQUENCE [LARGE SCALE GENOMIC DNA]</scope>
    <source>
        <strain evidence="1">UT</strain>
    </source>
</reference>
<protein>
    <recommendedName>
        <fullName evidence="3">DUF674 domain-containing protein</fullName>
    </recommendedName>
</protein>
<dbReference type="AlphaFoldDB" id="A0A1J6IAI2"/>
<evidence type="ECO:0000313" key="1">
    <source>
        <dbReference type="EMBL" id="OIT01942.1"/>
    </source>
</evidence>